<dbReference type="PANTHER" id="PTHR43592">
    <property type="entry name" value="CAAX AMINO TERMINAL PROTEASE"/>
    <property type="match status" value="1"/>
</dbReference>
<keyword evidence="1" id="KW-0812">Transmembrane</keyword>
<evidence type="ECO:0000256" key="1">
    <source>
        <dbReference type="SAM" id="Phobius"/>
    </source>
</evidence>
<feature type="transmembrane region" description="Helical" evidence="1">
    <location>
        <begin position="33"/>
        <end position="53"/>
    </location>
</feature>
<name>A0A832ZWC5_CALS0</name>
<dbReference type="GO" id="GO:0004175">
    <property type="term" value="F:endopeptidase activity"/>
    <property type="evidence" value="ECO:0007669"/>
    <property type="project" value="UniProtKB-ARBA"/>
</dbReference>
<keyword evidence="3" id="KW-0645">Protease</keyword>
<keyword evidence="1" id="KW-0472">Membrane</keyword>
<evidence type="ECO:0000313" key="3">
    <source>
        <dbReference type="EMBL" id="HIQ30069.1"/>
    </source>
</evidence>
<evidence type="ECO:0000313" key="4">
    <source>
        <dbReference type="Proteomes" id="UP000608579"/>
    </source>
</evidence>
<dbReference type="GO" id="GO:0006508">
    <property type="term" value="P:proteolysis"/>
    <property type="evidence" value="ECO:0007669"/>
    <property type="project" value="UniProtKB-KW"/>
</dbReference>
<keyword evidence="3" id="KW-0482">Metalloprotease</keyword>
<dbReference type="Proteomes" id="UP000608579">
    <property type="component" value="Unassembled WGS sequence"/>
</dbReference>
<dbReference type="GO" id="GO:0080120">
    <property type="term" value="P:CAAX-box protein maturation"/>
    <property type="evidence" value="ECO:0007669"/>
    <property type="project" value="UniProtKB-ARBA"/>
</dbReference>
<feature type="transmembrane region" description="Helical" evidence="1">
    <location>
        <begin position="116"/>
        <end position="133"/>
    </location>
</feature>
<keyword evidence="1" id="KW-1133">Transmembrane helix</keyword>
<dbReference type="GO" id="GO:0008237">
    <property type="term" value="F:metallopeptidase activity"/>
    <property type="evidence" value="ECO:0007669"/>
    <property type="project" value="UniProtKB-KW"/>
</dbReference>
<dbReference type="EMBL" id="DQVM01000112">
    <property type="protein sequence ID" value="HIQ30069.1"/>
    <property type="molecule type" value="Genomic_DNA"/>
</dbReference>
<sequence length="214" mass="23755">MRLERISAGFGIWLTAMIMIMLSAYLPDAGFKFLNLAKPHILITVILVTLYSLHTPSRAILPNRSKKLINAKLTLSYSIITVIFTHIAYFLTIILLPREIVEEQLLLINILLPRDTYELFIHIALTWILFAPVEELLFRGAVHTFISSALEKRLAILVSSLLFAAAHLNVIQIPVALVVGATTAGILDKTGNITNSIVVHALNNTVALIIAFYT</sequence>
<dbReference type="InterPro" id="IPR003675">
    <property type="entry name" value="Rce1/LyrA-like_dom"/>
</dbReference>
<dbReference type="Pfam" id="PF02517">
    <property type="entry name" value="Rce1-like"/>
    <property type="match status" value="1"/>
</dbReference>
<evidence type="ECO:0000259" key="2">
    <source>
        <dbReference type="Pfam" id="PF02517"/>
    </source>
</evidence>
<protein>
    <submittedName>
        <fullName evidence="3">CPBP family intramembrane metalloprotease</fullName>
    </submittedName>
</protein>
<reference evidence="3" key="1">
    <citation type="journal article" date="2020" name="ISME J.">
        <title>Gammaproteobacteria mediating utilization of methyl-, sulfur- and petroleum organic compounds in deep ocean hydrothermal plumes.</title>
        <authorList>
            <person name="Zhou Z."/>
            <person name="Liu Y."/>
            <person name="Pan J."/>
            <person name="Cron B.R."/>
            <person name="Toner B.M."/>
            <person name="Anantharaman K."/>
            <person name="Breier J.A."/>
            <person name="Dick G.J."/>
            <person name="Li M."/>
        </authorList>
    </citation>
    <scope>NUCLEOTIDE SEQUENCE</scope>
    <source>
        <strain evidence="3">SZUA-1515</strain>
    </source>
</reference>
<keyword evidence="3" id="KW-0378">Hydrolase</keyword>
<organism evidence="3 4">
    <name type="scientific">Caldiarchaeum subterraneum</name>
    <dbReference type="NCBI Taxonomy" id="311458"/>
    <lineage>
        <taxon>Archaea</taxon>
        <taxon>Nitrososphaerota</taxon>
        <taxon>Candidatus Caldarchaeales</taxon>
        <taxon>Candidatus Caldarchaeaceae</taxon>
        <taxon>Candidatus Caldarchaeum</taxon>
    </lineage>
</organism>
<accession>A0A832ZWC5</accession>
<feature type="domain" description="CAAX prenyl protease 2/Lysostaphin resistance protein A-like" evidence="2">
    <location>
        <begin position="119"/>
        <end position="206"/>
    </location>
</feature>
<feature type="transmembrane region" description="Helical" evidence="1">
    <location>
        <begin position="154"/>
        <end position="187"/>
    </location>
</feature>
<feature type="transmembrane region" description="Helical" evidence="1">
    <location>
        <begin position="74"/>
        <end position="96"/>
    </location>
</feature>
<gene>
    <name evidence="3" type="ORF">EYH45_05840</name>
</gene>
<comment type="caution">
    <text evidence="3">The sequence shown here is derived from an EMBL/GenBank/DDBJ whole genome shotgun (WGS) entry which is preliminary data.</text>
</comment>
<proteinExistence type="predicted"/>
<feature type="transmembrane region" description="Helical" evidence="1">
    <location>
        <begin position="7"/>
        <end position="27"/>
    </location>
</feature>
<dbReference type="PANTHER" id="PTHR43592:SF15">
    <property type="entry name" value="CAAX AMINO TERMINAL PROTEASE FAMILY PROTEIN"/>
    <property type="match status" value="1"/>
</dbReference>
<dbReference type="AlphaFoldDB" id="A0A832ZWC5"/>
<feature type="transmembrane region" description="Helical" evidence="1">
    <location>
        <begin position="193"/>
        <end position="213"/>
    </location>
</feature>